<dbReference type="SUPFAM" id="SSF51905">
    <property type="entry name" value="FAD/NAD(P)-binding domain"/>
    <property type="match status" value="1"/>
</dbReference>
<evidence type="ECO:0000256" key="18">
    <source>
        <dbReference type="PIRSR" id="PIRSR000350-4"/>
    </source>
</evidence>
<dbReference type="InterPro" id="IPR004099">
    <property type="entry name" value="Pyr_nucl-diS_OxRdtase_dimer"/>
</dbReference>
<gene>
    <name evidence="22" type="primary">GSR</name>
</gene>
<evidence type="ECO:0000256" key="17">
    <source>
        <dbReference type="PIRSR" id="PIRSR000350-3"/>
    </source>
</evidence>
<evidence type="ECO:0000313" key="23">
    <source>
        <dbReference type="Proteomes" id="UP000008912"/>
    </source>
</evidence>
<dbReference type="EC" id="1.8.1.7" evidence="4"/>
<dbReference type="GO" id="GO:0006749">
    <property type="term" value="P:glutathione metabolic process"/>
    <property type="evidence" value="ECO:0007669"/>
    <property type="project" value="TreeGrafter"/>
</dbReference>
<evidence type="ECO:0000313" key="22">
    <source>
        <dbReference type="Ensembl" id="ENSAMEP00000035190.1"/>
    </source>
</evidence>
<keyword evidence="8" id="KW-0521">NADP</keyword>
<sequence>MALLPRALSASAGLNWRRAARAFPRFPLPLPPSARALSRAMACREEPEPQPPPPAAGVVASYDYLVIGAGSGGLASARRAAELGARAAVVESHKLGGTCVNVGCVPKKVMWNTAVHSEFMHDHVDYGFQSCESKFSWRVIKEKRDAYVSRLNAIYQNNLTKSHIEIIHGHAAFTCDPEPTIEVNGKKYTAPHILIATGGVPSRPQESQIPGASLGITSDGFFQLEELPGRSVIVGAGYIAVEIAGILSALGSKTSLMIRHDKVLRNFDSIISSNCTEELENSGIEVLKYSQGIQTDDKGHILVDEFQNTNVKGIYAVGDVCGKALLTPVAIAAGRKLAHRLFECKEDSKLDYDNIPTVVFSHPPIGTVGLTEDEAIYKYGKENVKTYSTTFTPMYHAVTKRKTKCVMKMVCATAEEKVVGIHMQGIGCDEMLQGFAVAVKMGATKADFDNTVAIHPTSSEELVTLR</sequence>
<dbReference type="GO" id="GO:0005829">
    <property type="term" value="C:cytosol"/>
    <property type="evidence" value="ECO:0007669"/>
    <property type="project" value="TreeGrafter"/>
</dbReference>
<feature type="domain" description="FAD/NAD(P)-binding" evidence="21">
    <location>
        <begin position="289"/>
        <end position="334"/>
    </location>
</feature>
<dbReference type="AlphaFoldDB" id="A0A7N5K5F1"/>
<protein>
    <recommendedName>
        <fullName evidence="15">Glutathione reductase, mitochondrial</fullName>
        <ecNumber evidence="4">1.8.1.7</ecNumber>
    </recommendedName>
</protein>
<dbReference type="Gene3D" id="3.30.390.30">
    <property type="match status" value="1"/>
</dbReference>
<keyword evidence="17" id="KW-0520">NAD</keyword>
<feature type="domain" description="FAD/NAD(P)-binding" evidence="21">
    <location>
        <begin position="62"/>
        <end position="287"/>
    </location>
</feature>
<dbReference type="InterPro" id="IPR016156">
    <property type="entry name" value="FAD/NAD-linked_Rdtase_dimer_sf"/>
</dbReference>
<dbReference type="FunFam" id="3.30.390.30:FF:000003">
    <property type="entry name" value="Glutathione reductase"/>
    <property type="match status" value="1"/>
</dbReference>
<feature type="disulfide bond" description="Redox-active" evidence="18">
    <location>
        <begin position="99"/>
        <end position="104"/>
    </location>
</feature>
<evidence type="ECO:0000256" key="5">
    <source>
        <dbReference type="ARBA" id="ARBA00022490"/>
    </source>
</evidence>
<keyword evidence="6 19" id="KW-0285">Flavoprotein</keyword>
<dbReference type="InterPro" id="IPR012999">
    <property type="entry name" value="Pyr_OxRdtase_I_AS"/>
</dbReference>
<evidence type="ECO:0000256" key="4">
    <source>
        <dbReference type="ARBA" id="ARBA00012607"/>
    </source>
</evidence>
<dbReference type="GO" id="GO:0004362">
    <property type="term" value="F:glutathione-disulfide reductase (NADPH) activity"/>
    <property type="evidence" value="ECO:0007669"/>
    <property type="project" value="UniProtKB-EC"/>
</dbReference>
<keyword evidence="17" id="KW-0547">Nucleotide-binding</keyword>
<reference evidence="22" key="3">
    <citation type="submission" date="2025-09" db="UniProtKB">
        <authorList>
            <consortium name="Ensembl"/>
        </authorList>
    </citation>
    <scope>IDENTIFICATION</scope>
</reference>
<dbReference type="GeneTree" id="ENSGT00940000156986"/>
<evidence type="ECO:0000256" key="9">
    <source>
        <dbReference type="ARBA" id="ARBA00022946"/>
    </source>
</evidence>
<dbReference type="PRINTS" id="PR00411">
    <property type="entry name" value="PNDRDTASEI"/>
</dbReference>
<evidence type="ECO:0000256" key="11">
    <source>
        <dbReference type="ARBA" id="ARBA00023128"/>
    </source>
</evidence>
<organism evidence="22 23">
    <name type="scientific">Ailuropoda melanoleuca</name>
    <name type="common">Giant panda</name>
    <dbReference type="NCBI Taxonomy" id="9646"/>
    <lineage>
        <taxon>Eukaryota</taxon>
        <taxon>Metazoa</taxon>
        <taxon>Chordata</taxon>
        <taxon>Craniata</taxon>
        <taxon>Vertebrata</taxon>
        <taxon>Euteleostomi</taxon>
        <taxon>Mammalia</taxon>
        <taxon>Eutheria</taxon>
        <taxon>Laurasiatheria</taxon>
        <taxon>Carnivora</taxon>
        <taxon>Caniformia</taxon>
        <taxon>Ursidae</taxon>
        <taxon>Ailuropoda</taxon>
    </lineage>
</organism>
<keyword evidence="11" id="KW-0496">Mitochondrion</keyword>
<evidence type="ECO:0000256" key="3">
    <source>
        <dbReference type="ARBA" id="ARBA00007532"/>
    </source>
</evidence>
<dbReference type="PIRSF" id="PIRSF000350">
    <property type="entry name" value="Mercury_reductase_MerA"/>
    <property type="match status" value="1"/>
</dbReference>
<evidence type="ECO:0000259" key="21">
    <source>
        <dbReference type="Pfam" id="PF07992"/>
    </source>
</evidence>
<dbReference type="PANTHER" id="PTHR42737:SF5">
    <property type="entry name" value="GLUTATHIONE REDUCTASE, MITOCHONDRIAL"/>
    <property type="match status" value="1"/>
</dbReference>
<dbReference type="Pfam" id="PF07992">
    <property type="entry name" value="Pyr_redox_2"/>
    <property type="match status" value="2"/>
</dbReference>
<dbReference type="GO" id="GO:0045454">
    <property type="term" value="P:cell redox homeostasis"/>
    <property type="evidence" value="ECO:0007669"/>
    <property type="project" value="InterPro"/>
</dbReference>
<evidence type="ECO:0000256" key="13">
    <source>
        <dbReference type="ARBA" id="ARBA00023284"/>
    </source>
</evidence>
<keyword evidence="10 19" id="KW-0560">Oxidoreductase</keyword>
<reference evidence="22 23" key="1">
    <citation type="journal article" date="2010" name="Nature">
        <title>The sequence and de novo assembly of the giant panda genome.</title>
        <authorList>
            <person name="Li R."/>
            <person name="Fan W."/>
            <person name="Tian G."/>
            <person name="Zhu H."/>
            <person name="He L."/>
            <person name="Cai J."/>
            <person name="Huang Q."/>
            <person name="Cai Q."/>
            <person name="Li B."/>
            <person name="Bai Y."/>
            <person name="Zhang Z."/>
            <person name="Zhang Y."/>
            <person name="Wang W."/>
            <person name="Li J."/>
            <person name="Wei F."/>
            <person name="Li H."/>
            <person name="Jian M."/>
            <person name="Li J."/>
            <person name="Zhang Z."/>
            <person name="Nielsen R."/>
            <person name="Li D."/>
            <person name="Gu W."/>
            <person name="Yang Z."/>
            <person name="Xuan Z."/>
            <person name="Ryder O.A."/>
            <person name="Leung F.C."/>
            <person name="Zhou Y."/>
            <person name="Cao J."/>
            <person name="Sun X."/>
            <person name="Fu Y."/>
            <person name="Fang X."/>
            <person name="Guo X."/>
            <person name="Wang B."/>
            <person name="Hou R."/>
            <person name="Shen F."/>
            <person name="Mu B."/>
            <person name="Ni P."/>
            <person name="Lin R."/>
            <person name="Qian W."/>
            <person name="Wang G."/>
            <person name="Yu C."/>
            <person name="Nie W."/>
            <person name="Wang J."/>
            <person name="Wu Z."/>
            <person name="Liang H."/>
            <person name="Min J."/>
            <person name="Wu Q."/>
            <person name="Cheng S."/>
            <person name="Ruan J."/>
            <person name="Wang M."/>
            <person name="Shi Z."/>
            <person name="Wen M."/>
            <person name="Liu B."/>
            <person name="Ren X."/>
            <person name="Zheng H."/>
            <person name="Dong D."/>
            <person name="Cook K."/>
            <person name="Shan G."/>
            <person name="Zhang H."/>
            <person name="Kosiol C."/>
            <person name="Xie X."/>
            <person name="Lu Z."/>
            <person name="Zheng H."/>
            <person name="Li Y."/>
            <person name="Steiner C.C."/>
            <person name="Lam T.T."/>
            <person name="Lin S."/>
            <person name="Zhang Q."/>
            <person name="Li G."/>
            <person name="Tian J."/>
            <person name="Gong T."/>
            <person name="Liu H."/>
            <person name="Zhang D."/>
            <person name="Fang L."/>
            <person name="Ye C."/>
            <person name="Zhang J."/>
            <person name="Hu W."/>
            <person name="Xu A."/>
            <person name="Ren Y."/>
            <person name="Zhang G."/>
            <person name="Bruford M.W."/>
            <person name="Li Q."/>
            <person name="Ma L."/>
            <person name="Guo Y."/>
            <person name="An N."/>
            <person name="Hu Y."/>
            <person name="Zheng Y."/>
            <person name="Shi Y."/>
            <person name="Li Z."/>
            <person name="Liu Q."/>
            <person name="Chen Y."/>
            <person name="Zhao J."/>
            <person name="Qu N."/>
            <person name="Zhao S."/>
            <person name="Tian F."/>
            <person name="Wang X."/>
            <person name="Wang H."/>
            <person name="Xu L."/>
            <person name="Liu X."/>
            <person name="Vinar T."/>
            <person name="Wang Y."/>
            <person name="Lam T.W."/>
            <person name="Yiu S.M."/>
            <person name="Liu S."/>
            <person name="Zhang H."/>
            <person name="Li D."/>
            <person name="Huang Y."/>
            <person name="Wang X."/>
            <person name="Yang G."/>
            <person name="Jiang Z."/>
            <person name="Wang J."/>
            <person name="Qin N."/>
            <person name="Li L."/>
            <person name="Li J."/>
            <person name="Bolund L."/>
            <person name="Kristiansen K."/>
            <person name="Wong G.K."/>
            <person name="Olson M."/>
            <person name="Zhang X."/>
            <person name="Li S."/>
            <person name="Yang H."/>
            <person name="Wang J."/>
            <person name="Wang J."/>
        </authorList>
    </citation>
    <scope>NUCLEOTIDE SEQUENCE [LARGE SCALE GENOMIC DNA]</scope>
</reference>
<dbReference type="GO" id="GO:0005739">
    <property type="term" value="C:mitochondrion"/>
    <property type="evidence" value="ECO:0007669"/>
    <property type="project" value="UniProtKB-SubCell"/>
</dbReference>
<dbReference type="PRINTS" id="PR00368">
    <property type="entry name" value="FADPNR"/>
</dbReference>
<proteinExistence type="inferred from homology"/>
<feature type="active site" description="Proton acceptor" evidence="16">
    <location>
        <position position="455"/>
    </location>
</feature>
<dbReference type="Ensembl" id="ENSAMET00000032915.1">
    <property type="protein sequence ID" value="ENSAMEP00000035190.1"/>
    <property type="gene ID" value="ENSAMEG00000001554.2"/>
</dbReference>
<evidence type="ECO:0000256" key="1">
    <source>
        <dbReference type="ARBA" id="ARBA00004173"/>
    </source>
</evidence>
<comment type="similarity">
    <text evidence="3 19">Belongs to the class-I pyridine nucleotide-disulfide oxidoreductase family.</text>
</comment>
<feature type="binding site" evidence="17">
    <location>
        <position position="319"/>
    </location>
    <ligand>
        <name>FAD</name>
        <dbReference type="ChEBI" id="CHEBI:57692"/>
    </ligand>
</feature>
<dbReference type="InterPro" id="IPR001100">
    <property type="entry name" value="Pyr_nuc-diS_OxRdtase"/>
</dbReference>
<comment type="catalytic activity">
    <reaction evidence="14">
        <text>2 glutathione + NADP(+) = glutathione disulfide + NADPH + H(+)</text>
        <dbReference type="Rhea" id="RHEA:11740"/>
        <dbReference type="ChEBI" id="CHEBI:15378"/>
        <dbReference type="ChEBI" id="CHEBI:57783"/>
        <dbReference type="ChEBI" id="CHEBI:57925"/>
        <dbReference type="ChEBI" id="CHEBI:58297"/>
        <dbReference type="ChEBI" id="CHEBI:58349"/>
        <dbReference type="EC" id="1.8.1.7"/>
    </reaction>
</comment>
<dbReference type="Pfam" id="PF02852">
    <property type="entry name" value="Pyr_redox_dim"/>
    <property type="match status" value="1"/>
</dbReference>
<dbReference type="FunFam" id="3.50.50.60:FF:000484">
    <property type="entry name" value="Glutathione reductase, mitochondrial"/>
    <property type="match status" value="1"/>
</dbReference>
<evidence type="ECO:0000256" key="8">
    <source>
        <dbReference type="ARBA" id="ARBA00022857"/>
    </source>
</evidence>
<evidence type="ECO:0000256" key="12">
    <source>
        <dbReference type="ARBA" id="ARBA00023157"/>
    </source>
</evidence>
<keyword evidence="12" id="KW-1015">Disulfide bond</keyword>
<evidence type="ECO:0000259" key="20">
    <source>
        <dbReference type="Pfam" id="PF02852"/>
    </source>
</evidence>
<dbReference type="GO" id="GO:0034599">
    <property type="term" value="P:cellular response to oxidative stress"/>
    <property type="evidence" value="ECO:0007669"/>
    <property type="project" value="TreeGrafter"/>
</dbReference>
<evidence type="ECO:0000256" key="10">
    <source>
        <dbReference type="ARBA" id="ARBA00023002"/>
    </source>
</evidence>
<dbReference type="InterPro" id="IPR023753">
    <property type="entry name" value="FAD/NAD-binding_dom"/>
</dbReference>
<feature type="domain" description="Pyridine nucleotide-disulphide oxidoreductase dimerisation" evidence="20">
    <location>
        <begin position="355"/>
        <end position="465"/>
    </location>
</feature>
<name>A0A7N5K5F1_AILME</name>
<dbReference type="PANTHER" id="PTHR42737">
    <property type="entry name" value="GLUTATHIONE REDUCTASE"/>
    <property type="match status" value="1"/>
</dbReference>
<evidence type="ECO:0000256" key="6">
    <source>
        <dbReference type="ARBA" id="ARBA00022630"/>
    </source>
</evidence>
<dbReference type="InterPro" id="IPR046952">
    <property type="entry name" value="GSHR/TRXR-like"/>
</dbReference>
<dbReference type="InterPro" id="IPR036188">
    <property type="entry name" value="FAD/NAD-bd_sf"/>
</dbReference>
<evidence type="ECO:0000256" key="14">
    <source>
        <dbReference type="ARBA" id="ARBA00049142"/>
    </source>
</evidence>
<keyword evidence="13 19" id="KW-0676">Redox-active center</keyword>
<evidence type="ECO:0000256" key="2">
    <source>
        <dbReference type="ARBA" id="ARBA00004496"/>
    </source>
</evidence>
<evidence type="ECO:0000256" key="16">
    <source>
        <dbReference type="PIRSR" id="PIRSR000350-2"/>
    </source>
</evidence>
<keyword evidence="9" id="KW-0809">Transit peptide</keyword>
<dbReference type="SUPFAM" id="SSF55424">
    <property type="entry name" value="FAD/NAD-linked reductases, dimerisation (C-terminal) domain"/>
    <property type="match status" value="1"/>
</dbReference>
<reference evidence="22" key="2">
    <citation type="submission" date="2025-08" db="UniProtKB">
        <authorList>
            <consortium name="Ensembl"/>
        </authorList>
    </citation>
    <scope>IDENTIFICATION</scope>
</reference>
<feature type="binding site" evidence="17">
    <location>
        <begin position="235"/>
        <end position="242"/>
    </location>
    <ligand>
        <name>NAD(+)</name>
        <dbReference type="ChEBI" id="CHEBI:57540"/>
    </ligand>
</feature>
<comment type="subcellular location">
    <subcellularLocation>
        <location evidence="2">Cytoplasm</location>
    </subcellularLocation>
    <subcellularLocation>
        <location evidence="1">Mitochondrion</location>
    </subcellularLocation>
</comment>
<feature type="binding site" evidence="17">
    <location>
        <position position="108"/>
    </location>
    <ligand>
        <name>FAD</name>
        <dbReference type="ChEBI" id="CHEBI:57692"/>
    </ligand>
</feature>
<dbReference type="GO" id="GO:0050660">
    <property type="term" value="F:flavin adenine dinucleotide binding"/>
    <property type="evidence" value="ECO:0007669"/>
    <property type="project" value="InterPro"/>
</dbReference>
<dbReference type="PROSITE" id="PS00076">
    <property type="entry name" value="PYRIDINE_REDOX_1"/>
    <property type="match status" value="1"/>
</dbReference>
<keyword evidence="23" id="KW-1185">Reference proteome</keyword>
<dbReference type="Proteomes" id="UP000008912">
    <property type="component" value="Unassembled WGS sequence"/>
</dbReference>
<accession>A0A7N5K5F1</accession>
<dbReference type="SUPFAM" id="SSF51971">
    <property type="entry name" value="Nucleotide-binding domain"/>
    <property type="match status" value="1"/>
</dbReference>
<comment type="cofactor">
    <cofactor evidence="17">
        <name>FAD</name>
        <dbReference type="ChEBI" id="CHEBI:57692"/>
    </cofactor>
    <text evidence="17">Binds 1 FAD per subunit.</text>
</comment>
<evidence type="ECO:0000256" key="7">
    <source>
        <dbReference type="ARBA" id="ARBA00022827"/>
    </source>
</evidence>
<keyword evidence="5" id="KW-0963">Cytoplasm</keyword>
<dbReference type="Gene3D" id="3.50.50.60">
    <property type="entry name" value="FAD/NAD(P)-binding domain"/>
    <property type="match status" value="3"/>
</dbReference>
<evidence type="ECO:0000256" key="19">
    <source>
        <dbReference type="RuleBase" id="RU003691"/>
    </source>
</evidence>
<evidence type="ECO:0000256" key="15">
    <source>
        <dbReference type="ARBA" id="ARBA00074335"/>
    </source>
</evidence>
<keyword evidence="7 17" id="KW-0274">FAD</keyword>